<sequence length="107" mass="10958">MSATTDPMPNEAQPATIMGRYQQVLRHRYLLMGALVIAILASLLLDFTLGPSGLPLDTLWQTLIDPASANAGTRGDRVGHSSAVCADGAAGRHGAGPGGGGDANHPQ</sequence>
<keyword evidence="2" id="KW-1133">Transmembrane helix</keyword>
<proteinExistence type="predicted"/>
<gene>
    <name evidence="3" type="ORF">NCTC12120_04385</name>
</gene>
<feature type="region of interest" description="Disordered" evidence="1">
    <location>
        <begin position="88"/>
        <end position="107"/>
    </location>
</feature>
<reference evidence="3 4" key="1">
    <citation type="submission" date="2018-06" db="EMBL/GenBank/DDBJ databases">
        <authorList>
            <consortium name="Pathogen Informatics"/>
            <person name="Doyle S."/>
        </authorList>
    </citation>
    <scope>NUCLEOTIDE SEQUENCE [LARGE SCALE GENOMIC DNA]</scope>
    <source>
        <strain evidence="3 4">NCTC12120</strain>
    </source>
</reference>
<evidence type="ECO:0000313" key="4">
    <source>
        <dbReference type="Proteomes" id="UP000251197"/>
    </source>
</evidence>
<feature type="compositionally biased region" description="Gly residues" evidence="1">
    <location>
        <begin position="91"/>
        <end position="107"/>
    </location>
</feature>
<feature type="transmembrane region" description="Helical" evidence="2">
    <location>
        <begin position="29"/>
        <end position="49"/>
    </location>
</feature>
<protein>
    <submittedName>
        <fullName evidence="3">Uncharacterized protein</fullName>
    </submittedName>
</protein>
<dbReference type="EMBL" id="UAVU01000007">
    <property type="protein sequence ID" value="SQC91233.1"/>
    <property type="molecule type" value="Genomic_DNA"/>
</dbReference>
<accession>A0A2X3J5A6</accession>
<keyword evidence="2" id="KW-0472">Membrane</keyword>
<evidence type="ECO:0000313" key="3">
    <source>
        <dbReference type="EMBL" id="SQC91233.1"/>
    </source>
</evidence>
<evidence type="ECO:0000256" key="1">
    <source>
        <dbReference type="SAM" id="MobiDB-lite"/>
    </source>
</evidence>
<dbReference type="Proteomes" id="UP000251197">
    <property type="component" value="Unassembled WGS sequence"/>
</dbReference>
<keyword evidence="2" id="KW-0812">Transmembrane</keyword>
<dbReference type="AlphaFoldDB" id="A0A2X3J5A6"/>
<name>A0A2X3J5A6_9ENTR</name>
<organism evidence="3 4">
    <name type="scientific">Cedecea neteri</name>
    <dbReference type="NCBI Taxonomy" id="158822"/>
    <lineage>
        <taxon>Bacteria</taxon>
        <taxon>Pseudomonadati</taxon>
        <taxon>Pseudomonadota</taxon>
        <taxon>Gammaproteobacteria</taxon>
        <taxon>Enterobacterales</taxon>
        <taxon>Enterobacteriaceae</taxon>
        <taxon>Cedecea</taxon>
    </lineage>
</organism>
<evidence type="ECO:0000256" key="2">
    <source>
        <dbReference type="SAM" id="Phobius"/>
    </source>
</evidence>